<dbReference type="RefSeq" id="WP_008293745.1">
    <property type="nucleotide sequence ID" value="NZ_CM002299.1"/>
</dbReference>
<proteinExistence type="predicted"/>
<name>A4ABC2_9GAMM</name>
<accession>A4ABC2</accession>
<reference evidence="1 2" key="2">
    <citation type="journal article" date="2009" name="PLoS ONE">
        <title>The photosynthetic apparatus and its regulation in the aerobic gammaproteobacterium Congregibacter litoralis gen. nov., sp. nov.</title>
        <authorList>
            <person name="Spring S."/>
            <person name="Lunsdorf H."/>
            <person name="Fuchs B.M."/>
            <person name="Tindall B.J."/>
        </authorList>
    </citation>
    <scope>NUCLEOTIDE SEQUENCE [LARGE SCALE GENOMIC DNA]</scope>
    <source>
        <strain evidence="1">KT71</strain>
    </source>
</reference>
<comment type="caution">
    <text evidence="1">The sequence shown here is derived from an EMBL/GenBank/DDBJ whole genome shotgun (WGS) entry which is preliminary data.</text>
</comment>
<gene>
    <name evidence="1" type="ORF">KT71_06614</name>
</gene>
<keyword evidence="2" id="KW-1185">Reference proteome</keyword>
<evidence type="ECO:0000313" key="1">
    <source>
        <dbReference type="EMBL" id="EAQ96676.1"/>
    </source>
</evidence>
<evidence type="ECO:0008006" key="3">
    <source>
        <dbReference type="Google" id="ProtNLM"/>
    </source>
</evidence>
<dbReference type="EMBL" id="AAOA02000004">
    <property type="protein sequence ID" value="EAQ96676.1"/>
    <property type="molecule type" value="Genomic_DNA"/>
</dbReference>
<evidence type="ECO:0000313" key="2">
    <source>
        <dbReference type="Proteomes" id="UP000019205"/>
    </source>
</evidence>
<protein>
    <recommendedName>
        <fullName evidence="3">Transposase</fullName>
    </recommendedName>
</protein>
<dbReference type="HOGENOM" id="CLU_093676_1_0_6"/>
<dbReference type="AlphaFoldDB" id="A4ABC2"/>
<reference evidence="1 2" key="1">
    <citation type="journal article" date="2007" name="Proc. Natl. Acad. Sci. U.S.A.">
        <title>Characterization of a marine gammaproteobacterium capable of aerobic anoxygenic photosynthesis.</title>
        <authorList>
            <person name="Fuchs B.M."/>
            <person name="Spring S."/>
            <person name="Teeling H."/>
            <person name="Quast C."/>
            <person name="Wulf J."/>
            <person name="Schattenhofer M."/>
            <person name="Yan S."/>
            <person name="Ferriera S."/>
            <person name="Johnson J."/>
            <person name="Glockner F.O."/>
            <person name="Amann R."/>
        </authorList>
    </citation>
    <scope>NUCLEOTIDE SEQUENCE [LARGE SCALE GENOMIC DNA]</scope>
    <source>
        <strain evidence="1">KT71</strain>
    </source>
</reference>
<sequence>MKYQPDYPGRFTGATHARQWCNDCYRWANTQQHHHSGLNGYTPEQVLTGAYREVAVTKQAALDLRYAQNPERFVRGRPTVKLPPCEVAINPISDEDIAEGVIDAVNFPTLRAAGHASNGI</sequence>
<organism evidence="1 2">
    <name type="scientific">Congregibacter litoralis KT71</name>
    <dbReference type="NCBI Taxonomy" id="314285"/>
    <lineage>
        <taxon>Bacteria</taxon>
        <taxon>Pseudomonadati</taxon>
        <taxon>Pseudomonadota</taxon>
        <taxon>Gammaproteobacteria</taxon>
        <taxon>Cellvibrionales</taxon>
        <taxon>Halieaceae</taxon>
        <taxon>Congregibacter</taxon>
    </lineage>
</organism>
<dbReference type="Proteomes" id="UP000019205">
    <property type="component" value="Chromosome"/>
</dbReference>
<dbReference type="STRING" id="314285.KT71_06614"/>
<dbReference type="eggNOG" id="COG2801">
    <property type="taxonomic scope" value="Bacteria"/>
</dbReference>